<dbReference type="InterPro" id="IPR007848">
    <property type="entry name" value="Small_mtfrase_dom"/>
</dbReference>
<organism evidence="4 5">
    <name type="scientific">Olleya namhaensis</name>
    <dbReference type="NCBI Taxonomy" id="1144750"/>
    <lineage>
        <taxon>Bacteria</taxon>
        <taxon>Pseudomonadati</taxon>
        <taxon>Bacteroidota</taxon>
        <taxon>Flavobacteriia</taxon>
        <taxon>Flavobacteriales</taxon>
        <taxon>Flavobacteriaceae</taxon>
    </lineage>
</organism>
<keyword evidence="5" id="KW-1185">Reference proteome</keyword>
<keyword evidence="4" id="KW-0808">Transferase</keyword>
<evidence type="ECO:0000256" key="1">
    <source>
        <dbReference type="ARBA" id="ARBA00022603"/>
    </source>
</evidence>
<dbReference type="GO" id="GO:0008757">
    <property type="term" value="F:S-adenosylmethionine-dependent methyltransferase activity"/>
    <property type="evidence" value="ECO:0007669"/>
    <property type="project" value="UniProtKB-ARBA"/>
</dbReference>
<name>A0A1I3L209_9FLAO</name>
<sequence>MAVSKAEVNGMSELTLNKPEIIVSDKQLMLFSKGTDVRLTIKTLEAGHPVLITAFYSNGLTLLKELKVYLHKKLPNKSFKEQREYRAQYKKLSSLILIEIVDYKLAVKKAPAIGWLEKLYPEASRFLLPFVQVQGLNSAWQWYENGVNIPVLRNKIHPYFGTYFPTRYDHLILFDNWLKRYEGPKKSAIDVGIGSGVLSLQMVKHGFQKVHGTDTNPNAIFGLNESIKDTKLSRKITLEYANLFGTHEKQTELIVFNPPWLPTSSRLNRLDEAIYYNESLFPDFFESAKQRLLPDGKLVLLFSNLAQITEVTKAHPIEKELAEGGRFELEKCLKRKVKLASDKTKRDQHWRALEEVELWVLKPI</sequence>
<evidence type="ECO:0000259" key="3">
    <source>
        <dbReference type="Pfam" id="PF05175"/>
    </source>
</evidence>
<dbReference type="STRING" id="1144750.SAMN05443431_102196"/>
<dbReference type="RefSeq" id="WP_317042594.1">
    <property type="nucleotide sequence ID" value="NZ_CANLBQ010000002.1"/>
</dbReference>
<dbReference type="GO" id="GO:0003676">
    <property type="term" value="F:nucleic acid binding"/>
    <property type="evidence" value="ECO:0007669"/>
    <property type="project" value="InterPro"/>
</dbReference>
<accession>A0A1I3L209</accession>
<evidence type="ECO:0000256" key="2">
    <source>
        <dbReference type="ARBA" id="ARBA00022691"/>
    </source>
</evidence>
<dbReference type="Gene3D" id="3.40.50.150">
    <property type="entry name" value="Vaccinia Virus protein VP39"/>
    <property type="match status" value="1"/>
</dbReference>
<dbReference type="InterPro" id="IPR029063">
    <property type="entry name" value="SAM-dependent_MTases_sf"/>
</dbReference>
<feature type="domain" description="Methyltransferase small" evidence="3">
    <location>
        <begin position="184"/>
        <end position="310"/>
    </location>
</feature>
<gene>
    <name evidence="4" type="ORF">SAMN05443431_102196</name>
</gene>
<keyword evidence="2" id="KW-0949">S-adenosyl-L-methionine</keyword>
<evidence type="ECO:0000313" key="5">
    <source>
        <dbReference type="Proteomes" id="UP000199559"/>
    </source>
</evidence>
<protein>
    <submittedName>
        <fullName evidence="4">Methyltransferase small domain-containing protein</fullName>
    </submittedName>
</protein>
<dbReference type="Proteomes" id="UP000199559">
    <property type="component" value="Unassembled WGS sequence"/>
</dbReference>
<proteinExistence type="predicted"/>
<evidence type="ECO:0000313" key="4">
    <source>
        <dbReference type="EMBL" id="SFI78435.1"/>
    </source>
</evidence>
<dbReference type="CDD" id="cd02440">
    <property type="entry name" value="AdoMet_MTases"/>
    <property type="match status" value="1"/>
</dbReference>
<reference evidence="5" key="1">
    <citation type="submission" date="2016-10" db="EMBL/GenBank/DDBJ databases">
        <authorList>
            <person name="Varghese N."/>
            <person name="Submissions S."/>
        </authorList>
    </citation>
    <scope>NUCLEOTIDE SEQUENCE [LARGE SCALE GENOMIC DNA]</scope>
    <source>
        <strain evidence="5">DSM 28881</strain>
    </source>
</reference>
<dbReference type="Pfam" id="PF05175">
    <property type="entry name" value="MTS"/>
    <property type="match status" value="1"/>
</dbReference>
<dbReference type="EMBL" id="FORM01000002">
    <property type="protein sequence ID" value="SFI78435.1"/>
    <property type="molecule type" value="Genomic_DNA"/>
</dbReference>
<keyword evidence="1 4" id="KW-0489">Methyltransferase</keyword>
<dbReference type="AlphaFoldDB" id="A0A1I3L209"/>
<dbReference type="GO" id="GO:0008170">
    <property type="term" value="F:N-methyltransferase activity"/>
    <property type="evidence" value="ECO:0007669"/>
    <property type="project" value="UniProtKB-ARBA"/>
</dbReference>
<dbReference type="GO" id="GO:0032259">
    <property type="term" value="P:methylation"/>
    <property type="evidence" value="ECO:0007669"/>
    <property type="project" value="UniProtKB-KW"/>
</dbReference>
<dbReference type="PROSITE" id="PS00092">
    <property type="entry name" value="N6_MTASE"/>
    <property type="match status" value="1"/>
</dbReference>
<dbReference type="InterPro" id="IPR002052">
    <property type="entry name" value="DNA_methylase_N6_adenine_CS"/>
</dbReference>
<dbReference type="SUPFAM" id="SSF53335">
    <property type="entry name" value="S-adenosyl-L-methionine-dependent methyltransferases"/>
    <property type="match status" value="1"/>
</dbReference>